<dbReference type="InterPro" id="IPR023214">
    <property type="entry name" value="HAD_sf"/>
</dbReference>
<keyword evidence="4" id="KW-1185">Reference proteome</keyword>
<sequence length="662" mass="75566">MAAAPPPKRPTTMDSTTRKKDGFTVEECLTALYKSIHQREPDAKGLSDWSDALCSGRYRLEQVVSAFLNSDESRLKRTDLKPQASTDALITHYHAPNDLQVGDLIPRRILLLGSCLIEAWQRVFARKCPIDYIQINNLAQLPPSPPRAIDEYDFQIVQVPLRHILHERSYGRLSYDQPQDFEKLFDAACTRMIQTVRQAMQWNAQHGILSFVCNFLVPQYNPLGRMLPRYDLRNVAYFVERLNRRLAEEVASFKNAHILDIDNISAMYGRKYHQDDALAVTVHHGALGDFDFGLDKNRLEPVERPSKLYGAKVEQFISAIWSEAVALYRTIRQADAVKIVIMDLDDRWPVGLVDALLFLKKRGILLAIVSKNSEDRIRELWSDITADRITLDDFAIRRINWNPKAENVREVLALANLLPKNAVFIDDNPVERAAVKRAFPDIRTLGNSPYETRRILLWAPETQVIGISEESARRTEMIQAQVKRETDSKTLSRDEFLSTLDLTLKLEAIGSVDASRFARAFELLNKTNQFNTTGIRWTHEAVSTFFDRGGRFLTFEVRDIYTNYGLVGVVLVEGNHVKQWAMSCRVIGLDVEIAAMHAIANSLQKAGQVEVTGEVVKTEANFLCRDLFERCGFEQHDGLWRRLLPAQDWIAPRHVMTTLTES</sequence>
<dbReference type="SUPFAM" id="SSF56784">
    <property type="entry name" value="HAD-like"/>
    <property type="match status" value="1"/>
</dbReference>
<dbReference type="InterPro" id="IPR025282">
    <property type="entry name" value="DUF4214"/>
</dbReference>
<dbReference type="Gene3D" id="3.40.50.1110">
    <property type="entry name" value="SGNH hydrolase"/>
    <property type="match status" value="1"/>
</dbReference>
<dbReference type="Proteomes" id="UP001212997">
    <property type="component" value="Unassembled WGS sequence"/>
</dbReference>
<dbReference type="EMBL" id="JANAWD010001195">
    <property type="protein sequence ID" value="KAJ3473956.1"/>
    <property type="molecule type" value="Genomic_DNA"/>
</dbReference>
<feature type="region of interest" description="Disordered" evidence="1">
    <location>
        <begin position="1"/>
        <end position="20"/>
    </location>
</feature>
<gene>
    <name evidence="3" type="ORF">NLI96_g12729</name>
</gene>
<dbReference type="NCBIfam" id="TIGR01686">
    <property type="entry name" value="FkbH"/>
    <property type="match status" value="1"/>
</dbReference>
<comment type="caution">
    <text evidence="3">The sequence shown here is derived from an EMBL/GenBank/DDBJ whole genome shotgun (WGS) entry which is preliminary data.</text>
</comment>
<reference evidence="3" key="1">
    <citation type="submission" date="2022-07" db="EMBL/GenBank/DDBJ databases">
        <title>Genome Sequence of Physisporinus lineatus.</title>
        <authorList>
            <person name="Buettner E."/>
        </authorList>
    </citation>
    <scope>NUCLEOTIDE SEQUENCE</scope>
    <source>
        <strain evidence="3">VT162</strain>
    </source>
</reference>
<dbReference type="Gene3D" id="3.40.50.1000">
    <property type="entry name" value="HAD superfamily/HAD-like"/>
    <property type="match status" value="1"/>
</dbReference>
<dbReference type="InterPro" id="IPR010033">
    <property type="entry name" value="HAD_SF_ppase_IIIC"/>
</dbReference>
<protein>
    <recommendedName>
        <fullName evidence="2">DUF4214 domain-containing protein</fullName>
    </recommendedName>
</protein>
<evidence type="ECO:0000259" key="2">
    <source>
        <dbReference type="Pfam" id="PF13946"/>
    </source>
</evidence>
<evidence type="ECO:0000256" key="1">
    <source>
        <dbReference type="SAM" id="MobiDB-lite"/>
    </source>
</evidence>
<dbReference type="InterPro" id="IPR036412">
    <property type="entry name" value="HAD-like_sf"/>
</dbReference>
<dbReference type="Pfam" id="PF13946">
    <property type="entry name" value="DUF4214"/>
    <property type="match status" value="1"/>
</dbReference>
<dbReference type="AlphaFoldDB" id="A0AAD5UQP1"/>
<evidence type="ECO:0000313" key="3">
    <source>
        <dbReference type="EMBL" id="KAJ3473956.1"/>
    </source>
</evidence>
<feature type="domain" description="DUF4214" evidence="2">
    <location>
        <begin position="25"/>
        <end position="73"/>
    </location>
</feature>
<dbReference type="InterPro" id="IPR036514">
    <property type="entry name" value="SGNH_hydro_sf"/>
</dbReference>
<dbReference type="NCBIfam" id="TIGR01681">
    <property type="entry name" value="HAD-SF-IIIC"/>
    <property type="match status" value="1"/>
</dbReference>
<evidence type="ECO:0000313" key="4">
    <source>
        <dbReference type="Proteomes" id="UP001212997"/>
    </source>
</evidence>
<proteinExistence type="predicted"/>
<accession>A0AAD5UQP1</accession>
<organism evidence="3 4">
    <name type="scientific">Meripilus lineatus</name>
    <dbReference type="NCBI Taxonomy" id="2056292"/>
    <lineage>
        <taxon>Eukaryota</taxon>
        <taxon>Fungi</taxon>
        <taxon>Dikarya</taxon>
        <taxon>Basidiomycota</taxon>
        <taxon>Agaricomycotina</taxon>
        <taxon>Agaricomycetes</taxon>
        <taxon>Polyporales</taxon>
        <taxon>Meripilaceae</taxon>
        <taxon>Meripilus</taxon>
    </lineage>
</organism>
<dbReference type="InterPro" id="IPR010037">
    <property type="entry name" value="FkbH_domain"/>
</dbReference>
<name>A0AAD5UQP1_9APHY</name>